<dbReference type="Pfam" id="PF01380">
    <property type="entry name" value="SIS"/>
    <property type="match status" value="1"/>
</dbReference>
<evidence type="ECO:0000256" key="4">
    <source>
        <dbReference type="ARBA" id="ARBA00016090"/>
    </source>
</evidence>
<evidence type="ECO:0000256" key="3">
    <source>
        <dbReference type="ARBA" id="ARBA00012916"/>
    </source>
</evidence>
<comment type="catalytic activity">
    <reaction evidence="1">
        <text>D-fructose 6-phosphate + L-glutamine = D-glucosamine 6-phosphate + L-glutamate</text>
        <dbReference type="Rhea" id="RHEA:13237"/>
        <dbReference type="ChEBI" id="CHEBI:29985"/>
        <dbReference type="ChEBI" id="CHEBI:58359"/>
        <dbReference type="ChEBI" id="CHEBI:58725"/>
        <dbReference type="ChEBI" id="CHEBI:61527"/>
        <dbReference type="EC" id="2.6.1.16"/>
    </reaction>
</comment>
<dbReference type="GO" id="GO:0006047">
    <property type="term" value="P:UDP-N-acetylglucosamine metabolic process"/>
    <property type="evidence" value="ECO:0007669"/>
    <property type="project" value="TreeGrafter"/>
</dbReference>
<proteinExistence type="predicted"/>
<dbReference type="NCBIfam" id="NF001484">
    <property type="entry name" value="PRK00331.1"/>
    <property type="match status" value="1"/>
</dbReference>
<dbReference type="GO" id="GO:0006002">
    <property type="term" value="P:fructose 6-phosphate metabolic process"/>
    <property type="evidence" value="ECO:0007669"/>
    <property type="project" value="TreeGrafter"/>
</dbReference>
<dbReference type="InterPro" id="IPR017932">
    <property type="entry name" value="GATase_2_dom"/>
</dbReference>
<sequence length="483" mass="54079">MCGIIGYIGKSNALPILIKGLKRLEYRGYDSAGLVVFDGIKNKLAKTKGRVKELENKVSKSWHSNIGIAHTRWATHGEPSERNAHPHIDCTGRIFVCHNGIIENYKSLKEVLIQHGHIFKSETDTEVLAHLIEENLRYGSELAVIKSLKLVKGTYGLAILFSDYPDRIIAAKNSSPLVIGIGNGERLIASDASAILNRTKDVIYMNDGEIAVLTKNAVQLFDTLRFKNLNISKRKEELKWELNNAQKGSYQYFMLKEIFEQPESISNSLRGRLVKKEESIKLGGLERVKNRLRKINRIIITGCGTAYLAGIIGKLMIEELSGIPCEVELASELRYRNSPINGRNLAMVAISQSGETADTLAALRRFKEKNILTLGIVNVVGSTIARETNAGIYNHAGPEIGVASTKAFTSQLTILALLALFLGRQRNFLKYNNKKFFKELLRLPQLCNHVLMCNNKKVKILAGKYKNFNNFLYIGRKYNFPTA</sequence>
<dbReference type="Pfam" id="PF13522">
    <property type="entry name" value="GATase_6"/>
    <property type="match status" value="1"/>
</dbReference>
<dbReference type="PANTHER" id="PTHR10937">
    <property type="entry name" value="GLUCOSAMINE--FRUCTOSE-6-PHOSPHATE AMINOTRANSFERASE, ISOMERIZING"/>
    <property type="match status" value="1"/>
</dbReference>
<dbReference type="GO" id="GO:0005737">
    <property type="term" value="C:cytoplasm"/>
    <property type="evidence" value="ECO:0007669"/>
    <property type="project" value="UniProtKB-SubCell"/>
</dbReference>
<evidence type="ECO:0000256" key="1">
    <source>
        <dbReference type="ARBA" id="ARBA00001031"/>
    </source>
</evidence>
<dbReference type="InterPro" id="IPR035466">
    <property type="entry name" value="GlmS/AgaS_SIS"/>
</dbReference>
<dbReference type="Gene3D" id="3.60.20.10">
    <property type="entry name" value="Glutamine Phosphoribosylpyrophosphate, subunit 1, domain 1"/>
    <property type="match status" value="1"/>
</dbReference>
<dbReference type="CDD" id="cd05008">
    <property type="entry name" value="SIS_GlmS_GlmD_1"/>
    <property type="match status" value="1"/>
</dbReference>
<dbReference type="InterPro" id="IPR047084">
    <property type="entry name" value="GFAT_N"/>
</dbReference>
<dbReference type="InterPro" id="IPR005855">
    <property type="entry name" value="GFAT"/>
</dbReference>
<evidence type="ECO:0000256" key="5">
    <source>
        <dbReference type="ARBA" id="ARBA00022490"/>
    </source>
</evidence>
<evidence type="ECO:0000313" key="12">
    <source>
        <dbReference type="EMBL" id="OGD24761.1"/>
    </source>
</evidence>
<keyword evidence="9" id="KW-0315">Glutamine amidotransferase</keyword>
<dbReference type="SUPFAM" id="SSF56235">
    <property type="entry name" value="N-terminal nucleophile aminohydrolases (Ntn hydrolases)"/>
    <property type="match status" value="1"/>
</dbReference>
<dbReference type="CDD" id="cd00714">
    <property type="entry name" value="GFAT"/>
    <property type="match status" value="1"/>
</dbReference>
<dbReference type="InterPro" id="IPR001347">
    <property type="entry name" value="SIS_dom"/>
</dbReference>
<dbReference type="PANTHER" id="PTHR10937:SF0">
    <property type="entry name" value="GLUTAMINE--FRUCTOSE-6-PHOSPHATE TRANSAMINASE (ISOMERIZING)"/>
    <property type="match status" value="1"/>
</dbReference>
<comment type="caution">
    <text evidence="12">The sequence shown here is derived from an EMBL/GenBank/DDBJ whole genome shotgun (WGS) entry which is preliminary data.</text>
</comment>
<keyword evidence="6" id="KW-0032">Aminotransferase</keyword>
<dbReference type="EC" id="2.6.1.16" evidence="3"/>
<reference evidence="12 13" key="1">
    <citation type="journal article" date="2016" name="Nat. Commun.">
        <title>Thousands of microbial genomes shed light on interconnected biogeochemical processes in an aquifer system.</title>
        <authorList>
            <person name="Anantharaman K."/>
            <person name="Brown C.T."/>
            <person name="Hug L.A."/>
            <person name="Sharon I."/>
            <person name="Castelle C.J."/>
            <person name="Probst A.J."/>
            <person name="Thomas B.C."/>
            <person name="Singh A."/>
            <person name="Wilkins M.J."/>
            <person name="Karaoz U."/>
            <person name="Brodie E.L."/>
            <person name="Williams K.H."/>
            <person name="Hubbard S.S."/>
            <person name="Banfield J.F."/>
        </authorList>
    </citation>
    <scope>NUCLEOTIDE SEQUENCE [LARGE SCALE GENOMIC DNA]</scope>
</reference>
<evidence type="ECO:0000256" key="2">
    <source>
        <dbReference type="ARBA" id="ARBA00004496"/>
    </source>
</evidence>
<protein>
    <recommendedName>
        <fullName evidence="4">Glutamine--fructose-6-phosphate aminotransferase [isomerizing]</fullName>
        <ecNumber evidence="3">2.6.1.16</ecNumber>
    </recommendedName>
</protein>
<dbReference type="GO" id="GO:0097367">
    <property type="term" value="F:carbohydrate derivative binding"/>
    <property type="evidence" value="ECO:0007669"/>
    <property type="project" value="InterPro"/>
</dbReference>
<gene>
    <name evidence="12" type="ORF">A2819_02020</name>
</gene>
<evidence type="ECO:0000259" key="10">
    <source>
        <dbReference type="PROSITE" id="PS51278"/>
    </source>
</evidence>
<dbReference type="AlphaFoldDB" id="A0A1F5B2C2"/>
<dbReference type="SUPFAM" id="SSF53697">
    <property type="entry name" value="SIS domain"/>
    <property type="match status" value="1"/>
</dbReference>
<dbReference type="PROSITE" id="PS51464">
    <property type="entry name" value="SIS"/>
    <property type="match status" value="1"/>
</dbReference>
<dbReference type="GO" id="GO:0004360">
    <property type="term" value="F:glutamine-fructose-6-phosphate transaminase (isomerizing) activity"/>
    <property type="evidence" value="ECO:0007669"/>
    <property type="project" value="UniProtKB-EC"/>
</dbReference>
<dbReference type="GO" id="GO:0006487">
    <property type="term" value="P:protein N-linked glycosylation"/>
    <property type="evidence" value="ECO:0007669"/>
    <property type="project" value="TreeGrafter"/>
</dbReference>
<dbReference type="FunFam" id="3.40.50.10490:FF:000001">
    <property type="entry name" value="Glutamine--fructose-6-phosphate aminotransferase [isomerizing]"/>
    <property type="match status" value="1"/>
</dbReference>
<feature type="non-terminal residue" evidence="12">
    <location>
        <position position="483"/>
    </location>
</feature>
<keyword evidence="7" id="KW-0808">Transferase</keyword>
<dbReference type="InterPro" id="IPR029055">
    <property type="entry name" value="Ntn_hydrolases_N"/>
</dbReference>
<name>A0A1F5B2C2_9BACT</name>
<feature type="domain" description="Glutamine amidotransferase type-2" evidence="10">
    <location>
        <begin position="2"/>
        <end position="216"/>
    </location>
</feature>
<organism evidence="12 13">
    <name type="scientific">Candidatus Azambacteria bacterium RIFCSPHIGHO2_01_FULL_40_24</name>
    <dbReference type="NCBI Taxonomy" id="1797301"/>
    <lineage>
        <taxon>Bacteria</taxon>
        <taxon>Candidatus Azamiibacteriota</taxon>
    </lineage>
</organism>
<evidence type="ECO:0000256" key="7">
    <source>
        <dbReference type="ARBA" id="ARBA00022679"/>
    </source>
</evidence>
<evidence type="ECO:0000256" key="6">
    <source>
        <dbReference type="ARBA" id="ARBA00022576"/>
    </source>
</evidence>
<dbReference type="Proteomes" id="UP000176431">
    <property type="component" value="Unassembled WGS sequence"/>
</dbReference>
<dbReference type="EMBL" id="MEYK01000033">
    <property type="protein sequence ID" value="OGD24761.1"/>
    <property type="molecule type" value="Genomic_DNA"/>
</dbReference>
<evidence type="ECO:0000256" key="8">
    <source>
        <dbReference type="ARBA" id="ARBA00022737"/>
    </source>
</evidence>
<keyword evidence="8" id="KW-0677">Repeat</keyword>
<evidence type="ECO:0000313" key="13">
    <source>
        <dbReference type="Proteomes" id="UP000176431"/>
    </source>
</evidence>
<dbReference type="Gene3D" id="3.40.50.10490">
    <property type="entry name" value="Glucose-6-phosphate isomerase like protein, domain 1"/>
    <property type="match status" value="2"/>
</dbReference>
<feature type="domain" description="SIS" evidence="11">
    <location>
        <begin position="288"/>
        <end position="428"/>
    </location>
</feature>
<dbReference type="NCBIfam" id="TIGR01135">
    <property type="entry name" value="glmS"/>
    <property type="match status" value="1"/>
</dbReference>
<dbReference type="PROSITE" id="PS51278">
    <property type="entry name" value="GATASE_TYPE_2"/>
    <property type="match status" value="1"/>
</dbReference>
<evidence type="ECO:0000259" key="11">
    <source>
        <dbReference type="PROSITE" id="PS51464"/>
    </source>
</evidence>
<accession>A0A1F5B2C2</accession>
<comment type="subcellular location">
    <subcellularLocation>
        <location evidence="2">Cytoplasm</location>
    </subcellularLocation>
</comment>
<evidence type="ECO:0000256" key="9">
    <source>
        <dbReference type="ARBA" id="ARBA00022962"/>
    </source>
</evidence>
<dbReference type="FunFam" id="3.60.20.10:FF:000006">
    <property type="entry name" value="Glutamine--fructose-6-phosphate aminotransferase [isomerizing]"/>
    <property type="match status" value="1"/>
</dbReference>
<dbReference type="InterPro" id="IPR046348">
    <property type="entry name" value="SIS_dom_sf"/>
</dbReference>
<keyword evidence="5" id="KW-0963">Cytoplasm</keyword>